<keyword evidence="4" id="KW-0539">Nucleus</keyword>
<dbReference type="InterPro" id="IPR000232">
    <property type="entry name" value="HSF_DNA-bd"/>
</dbReference>
<evidence type="ECO:0000256" key="6">
    <source>
        <dbReference type="SAM" id="MobiDB-lite"/>
    </source>
</evidence>
<dbReference type="GO" id="GO:0005634">
    <property type="term" value="C:nucleus"/>
    <property type="evidence" value="ECO:0007669"/>
    <property type="project" value="UniProtKB-SubCell"/>
</dbReference>
<comment type="similarity">
    <text evidence="2 5">Belongs to the HSF family.</text>
</comment>
<feature type="compositionally biased region" description="Low complexity" evidence="6">
    <location>
        <begin position="388"/>
        <end position="403"/>
    </location>
</feature>
<feature type="compositionally biased region" description="Low complexity" evidence="6">
    <location>
        <begin position="274"/>
        <end position="289"/>
    </location>
</feature>
<proteinExistence type="inferred from homology"/>
<feature type="compositionally biased region" description="Low complexity" evidence="6">
    <location>
        <begin position="365"/>
        <end position="380"/>
    </location>
</feature>
<organism evidence="8 9">
    <name type="scientific">Cyanistes caeruleus</name>
    <name type="common">Eurasian blue tit</name>
    <name type="synonym">Parus caeruleus</name>
    <dbReference type="NCBI Taxonomy" id="156563"/>
    <lineage>
        <taxon>Eukaryota</taxon>
        <taxon>Metazoa</taxon>
        <taxon>Chordata</taxon>
        <taxon>Craniata</taxon>
        <taxon>Vertebrata</taxon>
        <taxon>Euteleostomi</taxon>
        <taxon>Archelosauria</taxon>
        <taxon>Archosauria</taxon>
        <taxon>Dinosauria</taxon>
        <taxon>Saurischia</taxon>
        <taxon>Theropoda</taxon>
        <taxon>Coelurosauria</taxon>
        <taxon>Aves</taxon>
        <taxon>Neognathae</taxon>
        <taxon>Neoaves</taxon>
        <taxon>Telluraves</taxon>
        <taxon>Australaves</taxon>
        <taxon>Passeriformes</taxon>
        <taxon>Paridae</taxon>
        <taxon>Cyanistes</taxon>
    </lineage>
</organism>
<evidence type="ECO:0000313" key="9">
    <source>
        <dbReference type="Proteomes" id="UP000694410"/>
    </source>
</evidence>
<gene>
    <name evidence="8" type="primary">LOC111943738</name>
</gene>
<feature type="region of interest" description="Disordered" evidence="6">
    <location>
        <begin position="140"/>
        <end position="208"/>
    </location>
</feature>
<dbReference type="Pfam" id="PF00447">
    <property type="entry name" value="HSF_DNA-bind"/>
    <property type="match status" value="1"/>
</dbReference>
<dbReference type="AlphaFoldDB" id="A0A8C0U887"/>
<dbReference type="Proteomes" id="UP000694410">
    <property type="component" value="Unplaced"/>
</dbReference>
<evidence type="ECO:0000256" key="3">
    <source>
        <dbReference type="ARBA" id="ARBA00023125"/>
    </source>
</evidence>
<feature type="region of interest" description="Disordered" evidence="6">
    <location>
        <begin position="274"/>
        <end position="403"/>
    </location>
</feature>
<evidence type="ECO:0000256" key="5">
    <source>
        <dbReference type="RuleBase" id="RU004020"/>
    </source>
</evidence>
<dbReference type="InterPro" id="IPR036390">
    <property type="entry name" value="WH_DNA-bd_sf"/>
</dbReference>
<name>A0A8C0U887_CYACU</name>
<reference evidence="8" key="2">
    <citation type="submission" date="2025-09" db="UniProtKB">
        <authorList>
            <consortium name="Ensembl"/>
        </authorList>
    </citation>
    <scope>IDENTIFICATION</scope>
</reference>
<dbReference type="PANTHER" id="PTHR10015">
    <property type="entry name" value="HEAT SHOCK TRANSCRIPTION FACTOR"/>
    <property type="match status" value="1"/>
</dbReference>
<evidence type="ECO:0000256" key="1">
    <source>
        <dbReference type="ARBA" id="ARBA00004123"/>
    </source>
</evidence>
<dbReference type="SUPFAM" id="SSF46785">
    <property type="entry name" value="Winged helix' DNA-binding domain"/>
    <property type="match status" value="1"/>
</dbReference>
<keyword evidence="9" id="KW-1185">Reference proteome</keyword>
<sequence length="515" mass="54931">MAELPLPAGLNASTFPAKLWRLVNSPRVRSVRWDSQAQGLLIDRFLFERELLSPAGAHGGGGQGAGAAPDSFKATHFGSFVRQLNLYGFQKVPAWLGSAVPGDAGAWLHFMNPNFRRDRPELLLRIKRLTRANRQRLAAGLEVRSRQPSRLQRLPTERSLPAFPSGQPPRAAPLLQKRDAASPEDSELPPGPCRRSAGAQESEASPAPAKKVCATSALVGASPVEPSRELIQRFNLRKLTVPLVRLDLKRHPELMVRLTPVDPEAACRALGQSNSCSSSQQHSPACHPSAPWCQKRSAASPEDSELPPGPSRTSPDPQGHEASPARAKKVFAASGLGVSSGQPGTHRFQFQPELMTPPFPAHHQSTSAASPESSSCTSPEQHLPANIPSAAPGTSVPSAPAGSAGYAAWRAPSWVWSTPGEEELPPLDLDLVLETLEEMLSPSVPERSPSAQVNASVARGSSGGEAVNKAAAEGALPACGSCVNVCQEPEELDIHVIYLARRAALRGKKDQRESL</sequence>
<accession>A0A8C0U887</accession>
<dbReference type="Ensembl" id="ENSCCET00000007742.1">
    <property type="protein sequence ID" value="ENSCCEP00000004681.1"/>
    <property type="gene ID" value="ENSCCEG00000005153.1"/>
</dbReference>
<dbReference type="SMART" id="SM00415">
    <property type="entry name" value="HSF"/>
    <property type="match status" value="1"/>
</dbReference>
<reference evidence="8" key="1">
    <citation type="submission" date="2025-08" db="UniProtKB">
        <authorList>
            <consortium name="Ensembl"/>
        </authorList>
    </citation>
    <scope>IDENTIFICATION</scope>
</reference>
<dbReference type="InterPro" id="IPR036388">
    <property type="entry name" value="WH-like_DNA-bd_sf"/>
</dbReference>
<evidence type="ECO:0000313" key="8">
    <source>
        <dbReference type="Ensembl" id="ENSCCEP00000004681.1"/>
    </source>
</evidence>
<evidence type="ECO:0000256" key="2">
    <source>
        <dbReference type="ARBA" id="ARBA00006403"/>
    </source>
</evidence>
<dbReference type="PANTHER" id="PTHR10015:SF278">
    <property type="entry name" value="HEAT SHOCK FACTOR PROTEIN 5"/>
    <property type="match status" value="1"/>
</dbReference>
<dbReference type="GO" id="GO:0003700">
    <property type="term" value="F:DNA-binding transcription factor activity"/>
    <property type="evidence" value="ECO:0007669"/>
    <property type="project" value="InterPro"/>
</dbReference>
<evidence type="ECO:0000259" key="7">
    <source>
        <dbReference type="SMART" id="SM00415"/>
    </source>
</evidence>
<evidence type="ECO:0000256" key="4">
    <source>
        <dbReference type="ARBA" id="ARBA00023242"/>
    </source>
</evidence>
<dbReference type="GO" id="GO:0043565">
    <property type="term" value="F:sequence-specific DNA binding"/>
    <property type="evidence" value="ECO:0007669"/>
    <property type="project" value="InterPro"/>
</dbReference>
<feature type="domain" description="HSF-type DNA-binding" evidence="7">
    <location>
        <begin position="11"/>
        <end position="129"/>
    </location>
</feature>
<protein>
    <submittedName>
        <fullName evidence="8">Heat shock factor protein 4-like</fullName>
    </submittedName>
</protein>
<keyword evidence="3" id="KW-0238">DNA-binding</keyword>
<dbReference type="Gene3D" id="1.10.10.10">
    <property type="entry name" value="Winged helix-like DNA-binding domain superfamily/Winged helix DNA-binding domain"/>
    <property type="match status" value="1"/>
</dbReference>
<comment type="subcellular location">
    <subcellularLocation>
        <location evidence="1">Nucleus</location>
    </subcellularLocation>
</comment>